<dbReference type="InterPro" id="IPR002048">
    <property type="entry name" value="EF_hand_dom"/>
</dbReference>
<dbReference type="PROSITE" id="PS50222">
    <property type="entry name" value="EF_HAND_2"/>
    <property type="match status" value="2"/>
</dbReference>
<protein>
    <recommendedName>
        <fullName evidence="2">EF-hand domain-containing protein</fullName>
    </recommendedName>
</protein>
<dbReference type="AlphaFoldDB" id="A0A7S3AF27"/>
<accession>A0A7S3AF27</accession>
<feature type="domain" description="EF-hand" evidence="2">
    <location>
        <begin position="32"/>
        <end position="67"/>
    </location>
</feature>
<proteinExistence type="predicted"/>
<dbReference type="InterPro" id="IPR011992">
    <property type="entry name" value="EF-hand-dom_pair"/>
</dbReference>
<feature type="domain" description="EF-hand" evidence="2">
    <location>
        <begin position="69"/>
        <end position="99"/>
    </location>
</feature>
<keyword evidence="1" id="KW-0106">Calcium</keyword>
<evidence type="ECO:0000313" key="3">
    <source>
        <dbReference type="EMBL" id="CAE0100789.1"/>
    </source>
</evidence>
<reference evidence="3" key="1">
    <citation type="submission" date="2021-01" db="EMBL/GenBank/DDBJ databases">
        <authorList>
            <person name="Corre E."/>
            <person name="Pelletier E."/>
            <person name="Niang G."/>
            <person name="Scheremetjew M."/>
            <person name="Finn R."/>
            <person name="Kale V."/>
            <person name="Holt S."/>
            <person name="Cochrane G."/>
            <person name="Meng A."/>
            <person name="Brown T."/>
            <person name="Cohen L."/>
        </authorList>
    </citation>
    <scope>NUCLEOTIDE SEQUENCE</scope>
    <source>
        <strain evidence="3">CCMP281</strain>
    </source>
</reference>
<dbReference type="Gene3D" id="1.10.238.10">
    <property type="entry name" value="EF-hand"/>
    <property type="match status" value="1"/>
</dbReference>
<dbReference type="CDD" id="cd00051">
    <property type="entry name" value="EFh"/>
    <property type="match status" value="1"/>
</dbReference>
<name>A0A7S3AF27_9EUKA</name>
<dbReference type="EMBL" id="HBHX01004125">
    <property type="protein sequence ID" value="CAE0100789.1"/>
    <property type="molecule type" value="Transcribed_RNA"/>
</dbReference>
<dbReference type="PROSITE" id="PS00018">
    <property type="entry name" value="EF_HAND_1"/>
    <property type="match status" value="2"/>
</dbReference>
<gene>
    <name evidence="3" type="ORF">HERI1096_LOCUS2276</name>
</gene>
<evidence type="ECO:0000259" key="2">
    <source>
        <dbReference type="PROSITE" id="PS50222"/>
    </source>
</evidence>
<sequence>MTRKGAAGPPVIKLKRGDGKSVQDQLRQALGSNVQTVMEAFRLWDLSGEGLISKKEFQVAMFAMGFDNVSNIEWRELFDSFDKDRSGSIDFDELLVSLA</sequence>
<dbReference type="Pfam" id="PF00036">
    <property type="entry name" value="EF-hand_1"/>
    <property type="match status" value="1"/>
</dbReference>
<dbReference type="SUPFAM" id="SSF47473">
    <property type="entry name" value="EF-hand"/>
    <property type="match status" value="1"/>
</dbReference>
<dbReference type="SMART" id="SM00054">
    <property type="entry name" value="EFh"/>
    <property type="match status" value="2"/>
</dbReference>
<dbReference type="InterPro" id="IPR018247">
    <property type="entry name" value="EF_Hand_1_Ca_BS"/>
</dbReference>
<evidence type="ECO:0000256" key="1">
    <source>
        <dbReference type="ARBA" id="ARBA00022837"/>
    </source>
</evidence>
<dbReference type="GO" id="GO:0005509">
    <property type="term" value="F:calcium ion binding"/>
    <property type="evidence" value="ECO:0007669"/>
    <property type="project" value="InterPro"/>
</dbReference>
<organism evidence="3">
    <name type="scientific">Haptolina ericina</name>
    <dbReference type="NCBI Taxonomy" id="156174"/>
    <lineage>
        <taxon>Eukaryota</taxon>
        <taxon>Haptista</taxon>
        <taxon>Haptophyta</taxon>
        <taxon>Prymnesiophyceae</taxon>
        <taxon>Prymnesiales</taxon>
        <taxon>Prymnesiaceae</taxon>
        <taxon>Haptolina</taxon>
    </lineage>
</organism>